<dbReference type="InterPro" id="IPR009923">
    <property type="entry name" value="Dodecin"/>
</dbReference>
<evidence type="ECO:0000313" key="3">
    <source>
        <dbReference type="Proteomes" id="UP000011602"/>
    </source>
</evidence>
<dbReference type="eggNOG" id="arCOG04561">
    <property type="taxonomic scope" value="Archaea"/>
</dbReference>
<feature type="compositionally biased region" description="Basic and acidic residues" evidence="1">
    <location>
        <begin position="8"/>
        <end position="24"/>
    </location>
</feature>
<dbReference type="AlphaFoldDB" id="L9WNX1"/>
<evidence type="ECO:0008006" key="4">
    <source>
        <dbReference type="Google" id="ProtNLM"/>
    </source>
</evidence>
<keyword evidence="3" id="KW-1185">Reference proteome</keyword>
<dbReference type="EMBL" id="AOHZ01000082">
    <property type="protein sequence ID" value="ELY51200.1"/>
    <property type="molecule type" value="Genomic_DNA"/>
</dbReference>
<name>L9WNX1_9EURY</name>
<dbReference type="PANTHER" id="PTHR39324">
    <property type="entry name" value="CALCIUM DODECIN"/>
    <property type="match status" value="1"/>
</dbReference>
<accession>L9WNX1</accession>
<gene>
    <name evidence="2" type="ORF">C493_17851</name>
</gene>
<dbReference type="PANTHER" id="PTHR39324:SF1">
    <property type="entry name" value="CALCIUM DODECIN"/>
    <property type="match status" value="1"/>
</dbReference>
<protein>
    <recommendedName>
        <fullName evidence="4">Dodecin</fullName>
    </recommendedName>
</protein>
<organism evidence="2 3">
    <name type="scientific">Natronolimnohabitans innermongolicus JCM 12255</name>
    <dbReference type="NCBI Taxonomy" id="1227499"/>
    <lineage>
        <taxon>Archaea</taxon>
        <taxon>Methanobacteriati</taxon>
        <taxon>Methanobacteriota</taxon>
        <taxon>Stenosarchaea group</taxon>
        <taxon>Halobacteria</taxon>
        <taxon>Halobacteriales</taxon>
        <taxon>Natrialbaceae</taxon>
        <taxon>Natronolimnohabitans</taxon>
    </lineage>
</organism>
<dbReference type="Gene3D" id="3.30.1660.10">
    <property type="entry name" value="Flavin-binding protein dodecin"/>
    <property type="match status" value="1"/>
</dbReference>
<dbReference type="Proteomes" id="UP000011602">
    <property type="component" value="Unassembled WGS sequence"/>
</dbReference>
<dbReference type="InterPro" id="IPR036694">
    <property type="entry name" value="Dodecin-like_sf"/>
</dbReference>
<dbReference type="InterPro" id="IPR025543">
    <property type="entry name" value="Dodecin-like"/>
</dbReference>
<sequence length="116" mass="12852">MDGVSYTADRRNDSGGDGHLNLERESISSGWHSHAQSLLRSETWTQWTMGETVKVITLTGNSTESWEDAAENALDDADETLENITGIEVESQTAEVDDGTIEEYRTTLDVAFVLNR</sequence>
<reference evidence="2 3" key="1">
    <citation type="journal article" date="2014" name="PLoS Genet.">
        <title>Phylogenetically driven sequencing of extremely halophilic archaea reveals strategies for static and dynamic osmo-response.</title>
        <authorList>
            <person name="Becker E.A."/>
            <person name="Seitzer P.M."/>
            <person name="Tritt A."/>
            <person name="Larsen D."/>
            <person name="Krusor M."/>
            <person name="Yao A.I."/>
            <person name="Wu D."/>
            <person name="Madern D."/>
            <person name="Eisen J.A."/>
            <person name="Darling A.E."/>
            <person name="Facciotti M.T."/>
        </authorList>
    </citation>
    <scope>NUCLEOTIDE SEQUENCE [LARGE SCALE GENOMIC DNA]</scope>
    <source>
        <strain evidence="2 3">JCM 12255</strain>
    </source>
</reference>
<evidence type="ECO:0000256" key="1">
    <source>
        <dbReference type="SAM" id="MobiDB-lite"/>
    </source>
</evidence>
<feature type="region of interest" description="Disordered" evidence="1">
    <location>
        <begin position="1"/>
        <end position="24"/>
    </location>
</feature>
<comment type="caution">
    <text evidence="2">The sequence shown here is derived from an EMBL/GenBank/DDBJ whole genome shotgun (WGS) entry which is preliminary data.</text>
</comment>
<dbReference type="Pfam" id="PF07311">
    <property type="entry name" value="Dodecin"/>
    <property type="match status" value="1"/>
</dbReference>
<dbReference type="PATRIC" id="fig|1227499.3.peg.3670"/>
<dbReference type="STRING" id="1227499.C493_17851"/>
<dbReference type="SUPFAM" id="SSF89807">
    <property type="entry name" value="Dodecin-like"/>
    <property type="match status" value="1"/>
</dbReference>
<proteinExistence type="predicted"/>
<evidence type="ECO:0000313" key="2">
    <source>
        <dbReference type="EMBL" id="ELY51200.1"/>
    </source>
</evidence>